<name>A0A7J6HVL5_CANSA</name>
<protein>
    <recommendedName>
        <fullName evidence="4">Glycolipid transfer protein domain-containing protein</fullName>
    </recommendedName>
</protein>
<evidence type="ECO:0000313" key="8">
    <source>
        <dbReference type="Proteomes" id="UP000583929"/>
    </source>
</evidence>
<dbReference type="EMBL" id="JAATIP010000069">
    <property type="protein sequence ID" value="KAF4379347.1"/>
    <property type="molecule type" value="Genomic_DNA"/>
</dbReference>
<dbReference type="FunFam" id="1.10.3520.10:FF:000005">
    <property type="entry name" value="Accelerated cell death 11"/>
    <property type="match status" value="1"/>
</dbReference>
<keyword evidence="3" id="KW-0445">Lipid transport</keyword>
<dbReference type="InterPro" id="IPR036497">
    <property type="entry name" value="GLTP_sf"/>
</dbReference>
<reference evidence="7 8" key="1">
    <citation type="journal article" date="2020" name="bioRxiv">
        <title>Sequence and annotation of 42 cannabis genomes reveals extensive copy number variation in cannabinoid synthesis and pathogen resistance genes.</title>
        <authorList>
            <person name="Mckernan K.J."/>
            <person name="Helbert Y."/>
            <person name="Kane L.T."/>
            <person name="Ebling H."/>
            <person name="Zhang L."/>
            <person name="Liu B."/>
            <person name="Eaton Z."/>
            <person name="Mclaughlin S."/>
            <person name="Kingan S."/>
            <person name="Baybayan P."/>
            <person name="Concepcion G."/>
            <person name="Jordan M."/>
            <person name="Riva A."/>
            <person name="Barbazuk W."/>
            <person name="Harkins T."/>
        </authorList>
    </citation>
    <scope>NUCLEOTIDE SEQUENCE [LARGE SCALE GENOMIC DNA]</scope>
    <source>
        <strain evidence="7 8">cv. Jamaican Lion 4</strain>
        <strain evidence="6">Father</strain>
        <strain evidence="5">Mother</strain>
        <tissue evidence="6">Leaf</tissue>
    </source>
</reference>
<evidence type="ECO:0000256" key="2">
    <source>
        <dbReference type="ARBA" id="ARBA00022448"/>
    </source>
</evidence>
<evidence type="ECO:0000259" key="4">
    <source>
        <dbReference type="Pfam" id="PF08718"/>
    </source>
</evidence>
<evidence type="ECO:0000256" key="1">
    <source>
        <dbReference type="ARBA" id="ARBA00007148"/>
    </source>
</evidence>
<dbReference type="Proteomes" id="UP000583929">
    <property type="component" value="Unassembled WGS sequence"/>
</dbReference>
<dbReference type="GO" id="GO:1902388">
    <property type="term" value="F:ceramide 1-phosphate transfer activity"/>
    <property type="evidence" value="ECO:0007669"/>
    <property type="project" value="TreeGrafter"/>
</dbReference>
<dbReference type="EMBL" id="JAATIQ010000026">
    <property type="protein sequence ID" value="KAF4398440.1"/>
    <property type="molecule type" value="Genomic_DNA"/>
</dbReference>
<evidence type="ECO:0000256" key="3">
    <source>
        <dbReference type="ARBA" id="ARBA00023055"/>
    </source>
</evidence>
<dbReference type="GO" id="GO:0005829">
    <property type="term" value="C:cytosol"/>
    <property type="evidence" value="ECO:0007669"/>
    <property type="project" value="TreeGrafter"/>
</dbReference>
<sequence>MAEEKQLSKIEEAFNDLAATLNSGAEDVEVAPFSRACSFVSPLFGCLGMAFKFAEMDYVNKVNDLATASKSNVTLQALIDGDIEAKCVRNAGSHTRNLLRIKRGLQMVKELFEQILASESNSLKDPASKAYAKVFAPHHGWAIRQAVAAGMYCLPTREQLMKKLNEDNASAKIKMQSYIIASDHVILYIEKLFNSRNLGLDW</sequence>
<dbReference type="Proteomes" id="UP000525078">
    <property type="component" value="Unassembled WGS sequence"/>
</dbReference>
<dbReference type="GO" id="GO:1902387">
    <property type="term" value="F:ceramide 1-phosphate binding"/>
    <property type="evidence" value="ECO:0007669"/>
    <property type="project" value="TreeGrafter"/>
</dbReference>
<comment type="caution">
    <text evidence="6">The sequence shown here is derived from an EMBL/GenBank/DDBJ whole genome shotgun (WGS) entry which is preliminary data.</text>
</comment>
<comment type="similarity">
    <text evidence="1">Belongs to the GLTP family.</text>
</comment>
<evidence type="ECO:0000313" key="7">
    <source>
        <dbReference type="Proteomes" id="UP000525078"/>
    </source>
</evidence>
<accession>A0A7J6HVL5</accession>
<organism evidence="6 8">
    <name type="scientific">Cannabis sativa</name>
    <name type="common">Hemp</name>
    <name type="synonym">Marijuana</name>
    <dbReference type="NCBI Taxonomy" id="3483"/>
    <lineage>
        <taxon>Eukaryota</taxon>
        <taxon>Viridiplantae</taxon>
        <taxon>Streptophyta</taxon>
        <taxon>Embryophyta</taxon>
        <taxon>Tracheophyta</taxon>
        <taxon>Spermatophyta</taxon>
        <taxon>Magnoliopsida</taxon>
        <taxon>eudicotyledons</taxon>
        <taxon>Gunneridae</taxon>
        <taxon>Pentapetalae</taxon>
        <taxon>rosids</taxon>
        <taxon>fabids</taxon>
        <taxon>Rosales</taxon>
        <taxon>Cannabaceae</taxon>
        <taxon>Cannabis</taxon>
    </lineage>
</organism>
<dbReference type="InterPro" id="IPR014830">
    <property type="entry name" value="Glycolipid_transfer_prot_dom"/>
</dbReference>
<dbReference type="Gene3D" id="1.10.3520.10">
    <property type="entry name" value="Glycolipid transfer protein"/>
    <property type="match status" value="1"/>
</dbReference>
<proteinExistence type="inferred from homology"/>
<dbReference type="PANTHER" id="PTHR10219:SF43">
    <property type="entry name" value="GLYCOLIPID TRANSFER PROTEIN DOMAIN-CONTAINING PROTEIN"/>
    <property type="match status" value="1"/>
</dbReference>
<keyword evidence="8" id="KW-1185">Reference proteome</keyword>
<evidence type="ECO:0000313" key="5">
    <source>
        <dbReference type="EMBL" id="KAF4379347.1"/>
    </source>
</evidence>
<feature type="domain" description="Glycolipid transfer protein" evidence="4">
    <location>
        <begin position="28"/>
        <end position="166"/>
    </location>
</feature>
<dbReference type="PANTHER" id="PTHR10219">
    <property type="entry name" value="GLYCOLIPID TRANSFER PROTEIN-RELATED"/>
    <property type="match status" value="1"/>
</dbReference>
<gene>
    <name evidence="5" type="ORF">F8388_013565</name>
    <name evidence="6" type="ORF">G4B88_025419</name>
</gene>
<dbReference type="SUPFAM" id="SSF110004">
    <property type="entry name" value="Glycolipid transfer protein, GLTP"/>
    <property type="match status" value="1"/>
</dbReference>
<dbReference type="AlphaFoldDB" id="A0A7J6HVL5"/>
<keyword evidence="2" id="KW-0813">Transport</keyword>
<dbReference type="Pfam" id="PF08718">
    <property type="entry name" value="GLTP"/>
    <property type="match status" value="1"/>
</dbReference>
<evidence type="ECO:0000313" key="6">
    <source>
        <dbReference type="EMBL" id="KAF4398440.1"/>
    </source>
</evidence>
<dbReference type="GO" id="GO:0016020">
    <property type="term" value="C:membrane"/>
    <property type="evidence" value="ECO:0007669"/>
    <property type="project" value="TreeGrafter"/>
</dbReference>